<evidence type="ECO:0000313" key="5">
    <source>
        <dbReference type="EMBL" id="KAL3727810.1"/>
    </source>
</evidence>
<evidence type="ECO:0000256" key="2">
    <source>
        <dbReference type="ARBA" id="ARBA00022786"/>
    </source>
</evidence>
<keyword evidence="1" id="KW-0808">Transferase</keyword>
<dbReference type="CDD" id="cd23837">
    <property type="entry name" value="UBCc_UBE2O"/>
    <property type="match status" value="1"/>
</dbReference>
<dbReference type="PROSITE" id="PS50127">
    <property type="entry name" value="UBC_2"/>
    <property type="match status" value="1"/>
</dbReference>
<dbReference type="GO" id="GO:0016740">
    <property type="term" value="F:transferase activity"/>
    <property type="evidence" value="ECO:0007669"/>
    <property type="project" value="UniProtKB-KW"/>
</dbReference>
<keyword evidence="2" id="KW-0833">Ubl conjugation pathway</keyword>
<protein>
    <recommendedName>
        <fullName evidence="4">UBC core domain-containing protein</fullName>
    </recommendedName>
</protein>
<accession>A0ABD3JJZ2</accession>
<organism evidence="5 6">
    <name type="scientific">Eucalyptus globulus</name>
    <name type="common">Tasmanian blue gum</name>
    <dbReference type="NCBI Taxonomy" id="34317"/>
    <lineage>
        <taxon>Eukaryota</taxon>
        <taxon>Viridiplantae</taxon>
        <taxon>Streptophyta</taxon>
        <taxon>Embryophyta</taxon>
        <taxon>Tracheophyta</taxon>
        <taxon>Spermatophyta</taxon>
        <taxon>Magnoliopsida</taxon>
        <taxon>eudicotyledons</taxon>
        <taxon>Gunneridae</taxon>
        <taxon>Pentapetalae</taxon>
        <taxon>rosids</taxon>
        <taxon>malvids</taxon>
        <taxon>Myrtales</taxon>
        <taxon>Myrtaceae</taxon>
        <taxon>Myrtoideae</taxon>
        <taxon>Eucalypteae</taxon>
        <taxon>Eucalyptus</taxon>
    </lineage>
</organism>
<dbReference type="Gene3D" id="3.10.110.10">
    <property type="entry name" value="Ubiquitin Conjugating Enzyme"/>
    <property type="match status" value="1"/>
</dbReference>
<dbReference type="InterPro" id="IPR000608">
    <property type="entry name" value="UBC"/>
</dbReference>
<keyword evidence="6" id="KW-1185">Reference proteome</keyword>
<gene>
    <name evidence="5" type="ORF">ACJRO7_032538</name>
</gene>
<dbReference type="SUPFAM" id="SSF54495">
    <property type="entry name" value="UBC-like"/>
    <property type="match status" value="1"/>
</dbReference>
<proteinExistence type="predicted"/>
<dbReference type="PANTHER" id="PTHR46116">
    <property type="entry name" value="(E3-INDEPENDENT) E2 UBIQUITIN-CONJUGATING ENZYME"/>
    <property type="match status" value="1"/>
</dbReference>
<evidence type="ECO:0000256" key="3">
    <source>
        <dbReference type="SAM" id="MobiDB-lite"/>
    </source>
</evidence>
<dbReference type="Proteomes" id="UP001634007">
    <property type="component" value="Unassembled WGS sequence"/>
</dbReference>
<evidence type="ECO:0000313" key="6">
    <source>
        <dbReference type="Proteomes" id="UP001634007"/>
    </source>
</evidence>
<dbReference type="AlphaFoldDB" id="A0ABD3JJZ2"/>
<evidence type="ECO:0000256" key="1">
    <source>
        <dbReference type="ARBA" id="ARBA00022679"/>
    </source>
</evidence>
<dbReference type="PANTHER" id="PTHR46116:SF19">
    <property type="entry name" value="UBIQUITIN-CONJUGATING ENZYME FAMILY PROTEIN"/>
    <property type="match status" value="1"/>
</dbReference>
<name>A0ABD3JJZ2_EUCGL</name>
<dbReference type="SMART" id="SM00212">
    <property type="entry name" value="UBCc"/>
    <property type="match status" value="1"/>
</dbReference>
<comment type="caution">
    <text evidence="5">The sequence shown here is derived from an EMBL/GenBank/DDBJ whole genome shotgun (WGS) entry which is preliminary data.</text>
</comment>
<reference evidence="5 6" key="1">
    <citation type="submission" date="2024-11" db="EMBL/GenBank/DDBJ databases">
        <title>Chromosome-level genome assembly of Eucalyptus globulus Labill. provides insights into its genome evolution.</title>
        <authorList>
            <person name="Li X."/>
        </authorList>
    </citation>
    <scope>NUCLEOTIDE SEQUENCE [LARGE SCALE GENOMIC DNA]</scope>
    <source>
        <strain evidence="5">CL2024</strain>
        <tissue evidence="5">Fresh tender leaves</tissue>
    </source>
</reference>
<dbReference type="Pfam" id="PF00179">
    <property type="entry name" value="UQ_con"/>
    <property type="match status" value="1"/>
</dbReference>
<sequence length="346" mass="38782">MSRNMRRRTTPVASSSSGGSGGGVLAPAEPGRTTSEIAQIESFPRFDVVSDDSDHFYRNPRQTIPASTQKNIMHEWKLLEQHLPESITVRAYEKRIDLLRAAIVGAATTPYHDGLYFFDISFQPNYPAQPPQVHYRSFGYRINPNLYASGAVCLSLLNTWGGMRKSERWNPKESTILQLLLSIQALVLNEKPYYNEPGSGIFKILGPYGEKSSFAYNEATFVLSCKSMLRLLSRPPRGFEVLVVGHFRDRARTILQACKAYADGRVWVGYFLEGNPPQQGPSSRVAVSQKFKESMKSLYPQLFEAFSKEGASLAGLHKELSGDLPLAPGKKGLWPISLKWLRTCWN</sequence>
<dbReference type="EMBL" id="JBJKBG010000008">
    <property type="protein sequence ID" value="KAL3727810.1"/>
    <property type="molecule type" value="Genomic_DNA"/>
</dbReference>
<evidence type="ECO:0000259" key="4">
    <source>
        <dbReference type="PROSITE" id="PS50127"/>
    </source>
</evidence>
<dbReference type="InterPro" id="IPR016135">
    <property type="entry name" value="UBQ-conjugating_enzyme/RWD"/>
</dbReference>
<feature type="domain" description="UBC core" evidence="4">
    <location>
        <begin position="67"/>
        <end position="229"/>
    </location>
</feature>
<feature type="region of interest" description="Disordered" evidence="3">
    <location>
        <begin position="1"/>
        <end position="32"/>
    </location>
</feature>